<dbReference type="InterPro" id="IPR036390">
    <property type="entry name" value="WH_DNA-bd_sf"/>
</dbReference>
<evidence type="ECO:0000259" key="4">
    <source>
        <dbReference type="PROSITE" id="PS50987"/>
    </source>
</evidence>
<evidence type="ECO:0000313" key="6">
    <source>
        <dbReference type="Proteomes" id="UP000617979"/>
    </source>
</evidence>
<dbReference type="CDD" id="cd00090">
    <property type="entry name" value="HTH_ARSR"/>
    <property type="match status" value="1"/>
</dbReference>
<dbReference type="PROSITE" id="PS50987">
    <property type="entry name" value="HTH_ARSR_2"/>
    <property type="match status" value="1"/>
</dbReference>
<dbReference type="Pfam" id="PF01022">
    <property type="entry name" value="HTH_5"/>
    <property type="match status" value="1"/>
</dbReference>
<dbReference type="NCBIfam" id="NF033788">
    <property type="entry name" value="HTH_metalloreg"/>
    <property type="match status" value="1"/>
</dbReference>
<dbReference type="InterPro" id="IPR001845">
    <property type="entry name" value="HTH_ArsR_DNA-bd_dom"/>
</dbReference>
<feature type="domain" description="HTH arsR-type" evidence="4">
    <location>
        <begin position="14"/>
        <end position="111"/>
    </location>
</feature>
<proteinExistence type="predicted"/>
<organism evidence="5 6">
    <name type="scientific">Kroppenstedtia guangzhouensis</name>
    <dbReference type="NCBI Taxonomy" id="1274356"/>
    <lineage>
        <taxon>Bacteria</taxon>
        <taxon>Bacillati</taxon>
        <taxon>Bacillota</taxon>
        <taxon>Bacilli</taxon>
        <taxon>Bacillales</taxon>
        <taxon>Thermoactinomycetaceae</taxon>
        <taxon>Kroppenstedtia</taxon>
    </lineage>
</organism>
<keyword evidence="3" id="KW-0804">Transcription</keyword>
<evidence type="ECO:0000256" key="3">
    <source>
        <dbReference type="ARBA" id="ARBA00023163"/>
    </source>
</evidence>
<dbReference type="SUPFAM" id="SSF46785">
    <property type="entry name" value="Winged helix' DNA-binding domain"/>
    <property type="match status" value="1"/>
</dbReference>
<gene>
    <name evidence="5" type="ORF">GCM10007416_33050</name>
</gene>
<keyword evidence="1" id="KW-0805">Transcription regulation</keyword>
<dbReference type="PANTHER" id="PTHR33154:SF18">
    <property type="entry name" value="ARSENICAL RESISTANCE OPERON REPRESSOR"/>
    <property type="match status" value="1"/>
</dbReference>
<dbReference type="Gene3D" id="1.10.10.10">
    <property type="entry name" value="Winged helix-like DNA-binding domain superfamily/Winged helix DNA-binding domain"/>
    <property type="match status" value="1"/>
</dbReference>
<dbReference type="PRINTS" id="PR00778">
    <property type="entry name" value="HTHARSR"/>
</dbReference>
<dbReference type="SMART" id="SM00418">
    <property type="entry name" value="HTH_ARSR"/>
    <property type="match status" value="1"/>
</dbReference>
<evidence type="ECO:0000256" key="2">
    <source>
        <dbReference type="ARBA" id="ARBA00023125"/>
    </source>
</evidence>
<protein>
    <recommendedName>
        <fullName evidence="4">HTH arsR-type domain-containing protein</fullName>
    </recommendedName>
</protein>
<comment type="caution">
    <text evidence="5">The sequence shown here is derived from an EMBL/GenBank/DDBJ whole genome shotgun (WGS) entry which is preliminary data.</text>
</comment>
<dbReference type="Proteomes" id="UP000617979">
    <property type="component" value="Unassembled WGS sequence"/>
</dbReference>
<dbReference type="InterPro" id="IPR036388">
    <property type="entry name" value="WH-like_DNA-bd_sf"/>
</dbReference>
<sequence length="120" mass="13954">MTLYIVICLYINGVIDLDSEKLAEFYKTLGDKTRLRILSLLKVDERCVCELVEILGISQPTVSQHMRRLKSVHLVKERRQGRWVYYSLDGSTYPSFHSILESLPDPKQELNVPERKVICD</sequence>
<dbReference type="InterPro" id="IPR051081">
    <property type="entry name" value="HTH_MetalResp_TranReg"/>
</dbReference>
<name>A0ABQ1H4J4_9BACL</name>
<evidence type="ECO:0000313" key="5">
    <source>
        <dbReference type="EMBL" id="GGA57239.1"/>
    </source>
</evidence>
<dbReference type="InterPro" id="IPR011991">
    <property type="entry name" value="ArsR-like_HTH"/>
</dbReference>
<accession>A0ABQ1H4J4</accession>
<keyword evidence="6" id="KW-1185">Reference proteome</keyword>
<reference evidence="6" key="1">
    <citation type="journal article" date="2019" name="Int. J. Syst. Evol. Microbiol.">
        <title>The Global Catalogue of Microorganisms (GCM) 10K type strain sequencing project: providing services to taxonomists for standard genome sequencing and annotation.</title>
        <authorList>
            <consortium name="The Broad Institute Genomics Platform"/>
            <consortium name="The Broad Institute Genome Sequencing Center for Infectious Disease"/>
            <person name="Wu L."/>
            <person name="Ma J."/>
        </authorList>
    </citation>
    <scope>NUCLEOTIDE SEQUENCE [LARGE SCALE GENOMIC DNA]</scope>
    <source>
        <strain evidence="6">CGMCC 1.12404</strain>
    </source>
</reference>
<dbReference type="PANTHER" id="PTHR33154">
    <property type="entry name" value="TRANSCRIPTIONAL REGULATOR, ARSR FAMILY"/>
    <property type="match status" value="1"/>
</dbReference>
<evidence type="ECO:0000256" key="1">
    <source>
        <dbReference type="ARBA" id="ARBA00023015"/>
    </source>
</evidence>
<keyword evidence="2" id="KW-0238">DNA-binding</keyword>
<dbReference type="EMBL" id="BMEX01000024">
    <property type="protein sequence ID" value="GGA57239.1"/>
    <property type="molecule type" value="Genomic_DNA"/>
</dbReference>